<keyword evidence="4" id="KW-1185">Reference proteome</keyword>
<feature type="compositionally biased region" description="Basic and acidic residues" evidence="1">
    <location>
        <begin position="59"/>
        <end position="69"/>
    </location>
</feature>
<accession>A0A075ARX3</accession>
<dbReference type="Proteomes" id="UP000030755">
    <property type="component" value="Unassembled WGS sequence"/>
</dbReference>
<evidence type="ECO:0000313" key="2">
    <source>
        <dbReference type="EMBL" id="EPZ33021.1"/>
    </source>
</evidence>
<dbReference type="AlphaFoldDB" id="A0A075ARX3"/>
<dbReference type="EMBL" id="KE561087">
    <property type="protein sequence ID" value="EPZ33021.1"/>
    <property type="molecule type" value="Genomic_DNA"/>
</dbReference>
<feature type="region of interest" description="Disordered" evidence="1">
    <location>
        <begin position="1"/>
        <end position="108"/>
    </location>
</feature>
<gene>
    <name evidence="2" type="ORF">O9G_003844</name>
    <name evidence="3" type="ORF">ROZALSC1DRAFT_27191</name>
</gene>
<sequence length="712" mass="82659">MDNTKPHTKAKLATKTNPPKGPHKGFQSEPNEQHPTKQEGKPETEQTTFTKHNHKHFRIEKLPEIEKKKQQNKKNKPIIKKHGMKDETATNRHQADAKDHHVRKKRKNHNIKDKLMPTSIVYTKSSENLPTRMAQADHDDNQIDYDLSCATSFVNYPTVRKPQEIIHALSWKVVFKVGKSVPIPKFHIGDFPGKNRFHLDTMTNRVNVLYRPWMKEVLERWSSVAMLNRAQKAPILIGPQGVGKSHFLYLFAAYMKSQDNFRVLYLPNCSDLFLQEILVDELKVSFYDPEALKLIFDFERRCDKYLSKGKMESKYFTMLESLFRLLYRVYHKMQIIPVMVFDQYNTIDNENIMELKCMHTLSKLFPLFCSCSSNNNVKINETQFFVIENMRNYEVHPTEVWAFCKLIEKQISLTDAKKVHRVAGEIPLELITCCKQEGATYEIKIDRYNQVRYREFFKAAHDYLKQNVSIKNGKESTNTFYVEVMQNLRNLLVGIFPRTLSYDRTLIRETNEGDCRFINNLAWLATVDVLVTHHADIFNCYVGGTTIDIIGSNGSEREVVRYVIMNSIAKGRFKIGQFIDVLISGPDAIQRISTDSTLFTDCVFFVPIQSNFPGFDLIVHDSTKKEIYLVKITIEKNCDTHRNNVMAMLNNNNHELTKFLKTLASTFSRHTFYEVYLTNTEACIISEDGGNTGYNDLPLSILFHDYPSLKAF</sequence>
<feature type="compositionally biased region" description="Basic and acidic residues" evidence="1">
    <location>
        <begin position="84"/>
        <end position="99"/>
    </location>
</feature>
<dbReference type="EMBL" id="ML004958">
    <property type="protein sequence ID" value="RKP21409.1"/>
    <property type="molecule type" value="Genomic_DNA"/>
</dbReference>
<evidence type="ECO:0000313" key="4">
    <source>
        <dbReference type="Proteomes" id="UP000030755"/>
    </source>
</evidence>
<dbReference type="Proteomes" id="UP000281549">
    <property type="component" value="Unassembled WGS sequence"/>
</dbReference>
<feature type="compositionally biased region" description="Basic and acidic residues" evidence="1">
    <location>
        <begin position="31"/>
        <end position="44"/>
    </location>
</feature>
<protein>
    <submittedName>
        <fullName evidence="2">Uncharacterized protein</fullName>
    </submittedName>
</protein>
<reference evidence="3" key="3">
    <citation type="submission" date="2018-08" db="EMBL/GenBank/DDBJ databases">
        <title>Leveraging single-cell genomics to expand the Fungal Tree of Life.</title>
        <authorList>
            <consortium name="DOE Joint Genome Institute"/>
            <person name="Ahrendt S.R."/>
            <person name="Quandt C.A."/>
            <person name="Ciobanu D."/>
            <person name="Clum A."/>
            <person name="Salamov A."/>
            <person name="Andreopoulos B."/>
            <person name="Cheng J.-F."/>
            <person name="Woyke T."/>
            <person name="Pelin A."/>
            <person name="Henrissat B."/>
            <person name="Reynolds N."/>
            <person name="Benny G.L."/>
            <person name="Smith M.E."/>
            <person name="James T.Y."/>
            <person name="Grigoriev I.V."/>
        </authorList>
    </citation>
    <scope>NUCLEOTIDE SEQUENCE</scope>
    <source>
        <strain evidence="3">CSF55</strain>
    </source>
</reference>
<name>A0A075ARX3_ROZAC</name>
<feature type="compositionally biased region" description="Basic residues" evidence="1">
    <location>
        <begin position="1"/>
        <end position="12"/>
    </location>
</feature>
<organism evidence="2 4">
    <name type="scientific">Rozella allomycis (strain CSF55)</name>
    <dbReference type="NCBI Taxonomy" id="988480"/>
    <lineage>
        <taxon>Eukaryota</taxon>
        <taxon>Fungi</taxon>
        <taxon>Fungi incertae sedis</taxon>
        <taxon>Cryptomycota</taxon>
        <taxon>Cryptomycota incertae sedis</taxon>
        <taxon>Rozella</taxon>
    </lineage>
</organism>
<dbReference type="InterPro" id="IPR027417">
    <property type="entry name" value="P-loop_NTPase"/>
</dbReference>
<proteinExistence type="predicted"/>
<feature type="compositionally biased region" description="Basic residues" evidence="1">
    <location>
        <begin position="70"/>
        <end position="83"/>
    </location>
</feature>
<evidence type="ECO:0000313" key="5">
    <source>
        <dbReference type="Proteomes" id="UP000281549"/>
    </source>
</evidence>
<dbReference type="HOGENOM" id="CLU_387864_0_0_1"/>
<reference evidence="2 4" key="1">
    <citation type="journal article" date="2013" name="Curr. Biol.">
        <title>Shared signatures of parasitism and phylogenomics unite Cryptomycota and microsporidia.</title>
        <authorList>
            <person name="James T.Y."/>
            <person name="Pelin A."/>
            <person name="Bonen L."/>
            <person name="Ahrendt S."/>
            <person name="Sain D."/>
            <person name="Corradi N."/>
            <person name="Stajich J.E."/>
        </authorList>
    </citation>
    <scope>NUCLEOTIDE SEQUENCE [LARGE SCALE GENOMIC DNA]</scope>
    <source>
        <strain evidence="2 4">CSF55</strain>
        <strain evidence="2 4">CSF55</strain>
    </source>
</reference>
<reference evidence="5" key="2">
    <citation type="journal article" date="2018" name="Nat. Microbiol.">
        <title>Leveraging single-cell genomics to expand the fungal tree of life.</title>
        <authorList>
            <person name="Ahrendt S.R."/>
            <person name="Quandt C.A."/>
            <person name="Ciobanu D."/>
            <person name="Clum A."/>
            <person name="Salamov A."/>
            <person name="Andreopoulos B."/>
            <person name="Cheng J.F."/>
            <person name="Woyke T."/>
            <person name="Pelin A."/>
            <person name="Henrissat B."/>
            <person name="Reynolds N.K."/>
            <person name="Benny G.L."/>
            <person name="Smith M.E."/>
            <person name="James T.Y."/>
            <person name="Grigoriev I.V."/>
        </authorList>
    </citation>
    <scope>NUCLEOTIDE SEQUENCE [LARGE SCALE GENOMIC DNA]</scope>
    <source>
        <strain evidence="5">CSF55</strain>
    </source>
</reference>
<dbReference type="SUPFAM" id="SSF52540">
    <property type="entry name" value="P-loop containing nucleoside triphosphate hydrolases"/>
    <property type="match status" value="1"/>
</dbReference>
<evidence type="ECO:0000256" key="1">
    <source>
        <dbReference type="SAM" id="MobiDB-lite"/>
    </source>
</evidence>
<evidence type="ECO:0000313" key="3">
    <source>
        <dbReference type="EMBL" id="RKP21409.1"/>
    </source>
</evidence>